<dbReference type="Pfam" id="PF03018">
    <property type="entry name" value="Dirigent"/>
    <property type="match status" value="1"/>
</dbReference>
<evidence type="ECO:0000256" key="2">
    <source>
        <dbReference type="ARBA" id="ARBA00011738"/>
    </source>
</evidence>
<feature type="signal peptide" evidence="4">
    <location>
        <begin position="1"/>
        <end position="25"/>
    </location>
</feature>
<comment type="similarity">
    <text evidence="1 4">Belongs to the plant dirigent protein family.</text>
</comment>
<dbReference type="InterPro" id="IPR044859">
    <property type="entry name" value="Allene_oxi_cyc_Dirigent"/>
</dbReference>
<comment type="subcellular location">
    <subcellularLocation>
        <location evidence="4">Secreted</location>
        <location evidence="4">Extracellular space</location>
        <location evidence="4">Apoplast</location>
    </subcellularLocation>
</comment>
<feature type="non-terminal residue" evidence="5">
    <location>
        <position position="1"/>
    </location>
</feature>
<evidence type="ECO:0000313" key="5">
    <source>
        <dbReference type="EMBL" id="RDY08580.1"/>
    </source>
</evidence>
<dbReference type="Gene3D" id="2.40.480.10">
    <property type="entry name" value="Allene oxide cyclase-like"/>
    <property type="match status" value="1"/>
</dbReference>
<evidence type="ECO:0000313" key="6">
    <source>
        <dbReference type="Proteomes" id="UP000257109"/>
    </source>
</evidence>
<sequence>MEKRRMLLVMGMLLWSFSFPIGTRSKYYRESRGGFDLKEKVSHLHFYVFDMLSGDKPSAVEVAHSNSSVGAKSATPFGHVYAMDDPLKEGPYENSKVVGNAQGLYLSSSQDEKSITLMVLADFAFSTGKFKGSSISIFSRNPVSERKREVAVVGGRGKFRMARGFARLRTHYLNPTNGNAIVEYNVTVLHY</sequence>
<keyword evidence="4" id="KW-0732">Signal</keyword>
<reference evidence="5" key="1">
    <citation type="submission" date="2018-05" db="EMBL/GenBank/DDBJ databases">
        <title>Draft genome of Mucuna pruriens seed.</title>
        <authorList>
            <person name="Nnadi N.E."/>
            <person name="Vos R."/>
            <person name="Hasami M.H."/>
            <person name="Devisetty U.K."/>
            <person name="Aguiy J.C."/>
        </authorList>
    </citation>
    <scope>NUCLEOTIDE SEQUENCE [LARGE SCALE GENOMIC DNA]</scope>
    <source>
        <strain evidence="5">JCA_2017</strain>
    </source>
</reference>
<dbReference type="GO" id="GO:0009699">
    <property type="term" value="P:phenylpropanoid biosynthetic process"/>
    <property type="evidence" value="ECO:0007669"/>
    <property type="project" value="UniProtKB-ARBA"/>
</dbReference>
<comment type="caution">
    <text evidence="5">The sequence shown here is derived from an EMBL/GenBank/DDBJ whole genome shotgun (WGS) entry which is preliminary data.</text>
</comment>
<comment type="subunit">
    <text evidence="2 4">Homodimer.</text>
</comment>
<comment type="function">
    <text evidence="4">Dirigent proteins impart stereoselectivity on the phenoxy radical-coupling reaction, yielding optically active lignans from two molecules of coniferyl alcohol in the biosynthesis of lignans, flavonolignans, and alkaloids and thus plays a central role in plant secondary metabolism.</text>
</comment>
<keyword evidence="3 4" id="KW-0964">Secreted</keyword>
<organism evidence="5 6">
    <name type="scientific">Mucuna pruriens</name>
    <name type="common">Velvet bean</name>
    <name type="synonym">Dolichos pruriens</name>
    <dbReference type="NCBI Taxonomy" id="157652"/>
    <lineage>
        <taxon>Eukaryota</taxon>
        <taxon>Viridiplantae</taxon>
        <taxon>Streptophyta</taxon>
        <taxon>Embryophyta</taxon>
        <taxon>Tracheophyta</taxon>
        <taxon>Spermatophyta</taxon>
        <taxon>Magnoliopsida</taxon>
        <taxon>eudicotyledons</taxon>
        <taxon>Gunneridae</taxon>
        <taxon>Pentapetalae</taxon>
        <taxon>rosids</taxon>
        <taxon>fabids</taxon>
        <taxon>Fabales</taxon>
        <taxon>Fabaceae</taxon>
        <taxon>Papilionoideae</taxon>
        <taxon>50 kb inversion clade</taxon>
        <taxon>NPAAA clade</taxon>
        <taxon>indigoferoid/millettioid clade</taxon>
        <taxon>Phaseoleae</taxon>
        <taxon>Mucuna</taxon>
    </lineage>
</organism>
<dbReference type="InterPro" id="IPR004265">
    <property type="entry name" value="Dirigent"/>
</dbReference>
<keyword evidence="6" id="KW-1185">Reference proteome</keyword>
<proteinExistence type="inferred from homology"/>
<dbReference type="AlphaFoldDB" id="A0A371I0L6"/>
<dbReference type="OrthoDB" id="1864232at2759"/>
<accession>A0A371I0L6</accession>
<dbReference type="PANTHER" id="PTHR21495">
    <property type="entry name" value="NUCLEOPORIN-RELATED"/>
    <property type="match status" value="1"/>
</dbReference>
<evidence type="ECO:0000256" key="1">
    <source>
        <dbReference type="ARBA" id="ARBA00010746"/>
    </source>
</evidence>
<evidence type="ECO:0000256" key="3">
    <source>
        <dbReference type="ARBA" id="ARBA00022525"/>
    </source>
</evidence>
<keyword evidence="4" id="KW-0052">Apoplast</keyword>
<dbReference type="GO" id="GO:0048046">
    <property type="term" value="C:apoplast"/>
    <property type="evidence" value="ECO:0007669"/>
    <property type="project" value="UniProtKB-SubCell"/>
</dbReference>
<name>A0A371I0L6_MUCPR</name>
<feature type="chain" id="PRO_5016477050" description="Dirigent protein" evidence="4">
    <location>
        <begin position="26"/>
        <end position="191"/>
    </location>
</feature>
<dbReference type="STRING" id="157652.A0A371I0L6"/>
<dbReference type="EMBL" id="QJKJ01001248">
    <property type="protein sequence ID" value="RDY08580.1"/>
    <property type="molecule type" value="Genomic_DNA"/>
</dbReference>
<gene>
    <name evidence="5" type="primary">DIR15</name>
    <name evidence="5" type="ORF">CR513_07172</name>
</gene>
<protein>
    <recommendedName>
        <fullName evidence="4">Dirigent protein</fullName>
    </recommendedName>
</protein>
<evidence type="ECO:0000256" key="4">
    <source>
        <dbReference type="RuleBase" id="RU363099"/>
    </source>
</evidence>
<dbReference type="Proteomes" id="UP000257109">
    <property type="component" value="Unassembled WGS sequence"/>
</dbReference>